<feature type="domain" description="NAD(P)-binding" evidence="1">
    <location>
        <begin position="7"/>
        <end position="163"/>
    </location>
</feature>
<organism evidence="2 3">
    <name type="scientific">Kribbella lupini</name>
    <dbReference type="NCBI Taxonomy" id="291602"/>
    <lineage>
        <taxon>Bacteria</taxon>
        <taxon>Bacillati</taxon>
        <taxon>Actinomycetota</taxon>
        <taxon>Actinomycetes</taxon>
        <taxon>Propionibacteriales</taxon>
        <taxon>Kribbellaceae</taxon>
        <taxon>Kribbella</taxon>
    </lineage>
</organism>
<reference evidence="2 3" key="1">
    <citation type="journal article" date="2019" name="Int. J. Syst. Evol. Microbiol.">
        <title>The Global Catalogue of Microorganisms (GCM) 10K type strain sequencing project: providing services to taxonomists for standard genome sequencing and annotation.</title>
        <authorList>
            <consortium name="The Broad Institute Genomics Platform"/>
            <consortium name="The Broad Institute Genome Sequencing Center for Infectious Disease"/>
            <person name="Wu L."/>
            <person name="Ma J."/>
        </authorList>
    </citation>
    <scope>NUCLEOTIDE SEQUENCE [LARGE SCALE GENOMIC DNA]</scope>
    <source>
        <strain evidence="2 3">JCM 14303</strain>
    </source>
</reference>
<dbReference type="Pfam" id="PF13460">
    <property type="entry name" value="NAD_binding_10"/>
    <property type="match status" value="1"/>
</dbReference>
<dbReference type="SUPFAM" id="SSF51735">
    <property type="entry name" value="NAD(P)-binding Rossmann-fold domains"/>
    <property type="match status" value="1"/>
</dbReference>
<gene>
    <name evidence="2" type="ORF">GCM10009741_72890</name>
</gene>
<evidence type="ECO:0000313" key="2">
    <source>
        <dbReference type="EMBL" id="GAA1557533.1"/>
    </source>
</evidence>
<dbReference type="InterPro" id="IPR016040">
    <property type="entry name" value="NAD(P)-bd_dom"/>
</dbReference>
<dbReference type="PANTHER" id="PTHR43162">
    <property type="match status" value="1"/>
</dbReference>
<dbReference type="PANTHER" id="PTHR43162:SF1">
    <property type="entry name" value="PRESTALK A DIFFERENTIATION PROTEIN A"/>
    <property type="match status" value="1"/>
</dbReference>
<accession>A0ABN2CH21</accession>
<name>A0ABN2CH21_9ACTN</name>
<dbReference type="Gene3D" id="3.90.25.10">
    <property type="entry name" value="UDP-galactose 4-epimerase, domain 1"/>
    <property type="match status" value="1"/>
</dbReference>
<proteinExistence type="predicted"/>
<dbReference type="EMBL" id="BAAANC010000004">
    <property type="protein sequence ID" value="GAA1557533.1"/>
    <property type="molecule type" value="Genomic_DNA"/>
</dbReference>
<evidence type="ECO:0000313" key="3">
    <source>
        <dbReference type="Proteomes" id="UP001500363"/>
    </source>
</evidence>
<dbReference type="InterPro" id="IPR051604">
    <property type="entry name" value="Ergot_Alk_Oxidoreductase"/>
</dbReference>
<dbReference type="Gene3D" id="3.40.50.720">
    <property type="entry name" value="NAD(P)-binding Rossmann-like Domain"/>
    <property type="match status" value="1"/>
</dbReference>
<protein>
    <submittedName>
        <fullName evidence="2">NAD(P)H-binding protein</fullName>
    </submittedName>
</protein>
<sequence>MTVLVLGSTGSTGRRVADQLRSRDIAVRAASRSGPDVFDWSRPDTWAAALDGVRAVYVMAPDGVPVDPAFITQAAETGIERLVLLSTMHPEEIGDDRLLAAETTIRNSGLEWTVVRAHWFNQNFDEGFFLPAIQAGRLVVPLADQRQAFVDAADIAAVAVEALLGDGHHAQTYEVTGPDPLTFAEACAIISAATGRDIQYDGTPEAYLATPGATQETLDFFLNQLHLGDAVPTNTVQHVTGRPAIPFPTYAKAAAPAWT</sequence>
<dbReference type="RefSeq" id="WP_344182520.1">
    <property type="nucleotide sequence ID" value="NZ_BAAANC010000004.1"/>
</dbReference>
<evidence type="ECO:0000259" key="1">
    <source>
        <dbReference type="Pfam" id="PF13460"/>
    </source>
</evidence>
<dbReference type="Proteomes" id="UP001500363">
    <property type="component" value="Unassembled WGS sequence"/>
</dbReference>
<comment type="caution">
    <text evidence="2">The sequence shown here is derived from an EMBL/GenBank/DDBJ whole genome shotgun (WGS) entry which is preliminary data.</text>
</comment>
<dbReference type="InterPro" id="IPR036291">
    <property type="entry name" value="NAD(P)-bd_dom_sf"/>
</dbReference>
<keyword evidence="3" id="KW-1185">Reference proteome</keyword>